<feature type="transmembrane region" description="Helical" evidence="6">
    <location>
        <begin position="95"/>
        <end position="119"/>
    </location>
</feature>
<sequence length="187" mass="20966">MNYHNVFHYDTPLLDSFIVFKTSSAKVSTALSGFAVLGIISGIFTAGLYDWIPVVEPYFKVAGAVYLLYLAWQVSLPKGSRKDYVGLQSSFLSGFIFQVINVKSILFFLTVMSAFILPFSDSIKSIVMYLTLTIFLGWLALLLWSTFGSMLKNFLAKHDKAFRIIMGGLLICCSYFYLAAFEGFIKS</sequence>
<organism evidence="7 8">
    <name type="scientific">Halobacillus shinanisalinarum</name>
    <dbReference type="NCBI Taxonomy" id="2932258"/>
    <lineage>
        <taxon>Bacteria</taxon>
        <taxon>Bacillati</taxon>
        <taxon>Bacillota</taxon>
        <taxon>Bacilli</taxon>
        <taxon>Bacillales</taxon>
        <taxon>Bacillaceae</taxon>
        <taxon>Halobacillus</taxon>
    </lineage>
</organism>
<evidence type="ECO:0000256" key="3">
    <source>
        <dbReference type="ARBA" id="ARBA00022692"/>
    </source>
</evidence>
<keyword evidence="3 6" id="KW-0812">Transmembrane</keyword>
<evidence type="ECO:0000313" key="8">
    <source>
        <dbReference type="Proteomes" id="UP000831880"/>
    </source>
</evidence>
<keyword evidence="2" id="KW-1003">Cell membrane</keyword>
<feature type="transmembrane region" description="Helical" evidence="6">
    <location>
        <begin position="58"/>
        <end position="75"/>
    </location>
</feature>
<evidence type="ECO:0000256" key="6">
    <source>
        <dbReference type="SAM" id="Phobius"/>
    </source>
</evidence>
<evidence type="ECO:0000256" key="4">
    <source>
        <dbReference type="ARBA" id="ARBA00022989"/>
    </source>
</evidence>
<feature type="transmembrane region" description="Helical" evidence="6">
    <location>
        <begin position="164"/>
        <end position="185"/>
    </location>
</feature>
<evidence type="ECO:0000256" key="5">
    <source>
        <dbReference type="ARBA" id="ARBA00023136"/>
    </source>
</evidence>
<evidence type="ECO:0000256" key="2">
    <source>
        <dbReference type="ARBA" id="ARBA00022475"/>
    </source>
</evidence>
<protein>
    <submittedName>
        <fullName evidence="7">LysE family transporter</fullName>
    </submittedName>
</protein>
<dbReference type="RefSeq" id="WP_244751578.1">
    <property type="nucleotide sequence ID" value="NZ_CP095074.1"/>
</dbReference>
<accession>A0ABY4GX30</accession>
<keyword evidence="5 6" id="KW-0472">Membrane</keyword>
<feature type="transmembrane region" description="Helical" evidence="6">
    <location>
        <begin position="30"/>
        <end position="51"/>
    </location>
</feature>
<dbReference type="Pfam" id="PF01810">
    <property type="entry name" value="LysE"/>
    <property type="match status" value="1"/>
</dbReference>
<proteinExistence type="predicted"/>
<name>A0ABY4GX30_9BACI</name>
<gene>
    <name evidence="7" type="ORF">MUO14_15825</name>
</gene>
<evidence type="ECO:0000313" key="7">
    <source>
        <dbReference type="EMBL" id="UOQ91967.1"/>
    </source>
</evidence>
<keyword evidence="8" id="KW-1185">Reference proteome</keyword>
<dbReference type="Proteomes" id="UP000831880">
    <property type="component" value="Chromosome"/>
</dbReference>
<dbReference type="PANTHER" id="PTHR30086">
    <property type="entry name" value="ARGININE EXPORTER PROTEIN ARGO"/>
    <property type="match status" value="1"/>
</dbReference>
<feature type="transmembrane region" description="Helical" evidence="6">
    <location>
        <begin position="126"/>
        <end position="144"/>
    </location>
</feature>
<comment type="subcellular location">
    <subcellularLocation>
        <location evidence="1">Cell membrane</location>
        <topology evidence="1">Multi-pass membrane protein</topology>
    </subcellularLocation>
</comment>
<dbReference type="PANTHER" id="PTHR30086:SF20">
    <property type="entry name" value="ARGININE EXPORTER PROTEIN ARGO-RELATED"/>
    <property type="match status" value="1"/>
</dbReference>
<evidence type="ECO:0000256" key="1">
    <source>
        <dbReference type="ARBA" id="ARBA00004651"/>
    </source>
</evidence>
<dbReference type="EMBL" id="CP095074">
    <property type="protein sequence ID" value="UOQ91967.1"/>
    <property type="molecule type" value="Genomic_DNA"/>
</dbReference>
<keyword evidence="4 6" id="KW-1133">Transmembrane helix</keyword>
<reference evidence="7 8" key="1">
    <citation type="submission" date="2022-04" db="EMBL/GenBank/DDBJ databases">
        <title>Halobacillus sp. isolated from saltern.</title>
        <authorList>
            <person name="Won M."/>
            <person name="Lee C.-M."/>
            <person name="Woen H.-Y."/>
            <person name="Kwon S.-W."/>
        </authorList>
    </citation>
    <scope>NUCLEOTIDE SEQUENCE [LARGE SCALE GENOMIC DNA]</scope>
    <source>
        <strain evidence="7 8">SSTM10-2</strain>
    </source>
</reference>
<dbReference type="InterPro" id="IPR001123">
    <property type="entry name" value="LeuE-type"/>
</dbReference>